<dbReference type="RefSeq" id="WP_032625265.1">
    <property type="nucleotide sequence ID" value="NZ_CP020089.1"/>
</dbReference>
<name>A0AAW6S7F6_ENTCL</name>
<gene>
    <name evidence="1" type="ORF">N7383_11710</name>
</gene>
<comment type="caution">
    <text evidence="1">The sequence shown here is derived from an EMBL/GenBank/DDBJ whole genome shotgun (WGS) entry which is preliminary data.</text>
</comment>
<proteinExistence type="predicted"/>
<dbReference type="Proteomes" id="UP001158360">
    <property type="component" value="Unassembled WGS sequence"/>
</dbReference>
<dbReference type="EMBL" id="JAODZM010000015">
    <property type="protein sequence ID" value="MDH0196298.1"/>
    <property type="molecule type" value="Genomic_DNA"/>
</dbReference>
<sequence>MFLMNKGESLTLSDETITAVSKLLNISKEELIKETERLFKTKAANKDTSYGLKDKLSALAAKNKD</sequence>
<accession>A0AAW6S7F6</accession>
<organism evidence="1 2">
    <name type="scientific">Enterobacter cloacae</name>
    <dbReference type="NCBI Taxonomy" id="550"/>
    <lineage>
        <taxon>Bacteria</taxon>
        <taxon>Pseudomonadati</taxon>
        <taxon>Pseudomonadota</taxon>
        <taxon>Gammaproteobacteria</taxon>
        <taxon>Enterobacterales</taxon>
        <taxon>Enterobacteriaceae</taxon>
        <taxon>Enterobacter</taxon>
        <taxon>Enterobacter cloacae complex</taxon>
    </lineage>
</organism>
<evidence type="ECO:0000313" key="2">
    <source>
        <dbReference type="Proteomes" id="UP001158360"/>
    </source>
</evidence>
<dbReference type="AlphaFoldDB" id="A0AAW6S7F6"/>
<reference evidence="1" key="1">
    <citation type="submission" date="2022-09" db="EMBL/GenBank/DDBJ databases">
        <title>Intensive care unit water sources are persistently colonized with multi-drug resistant bacteria and are the site of extensive horizontal gene transfer of antibiotic resistance genes.</title>
        <authorList>
            <person name="Diorio-Toth L."/>
        </authorList>
    </citation>
    <scope>NUCLEOTIDE SEQUENCE</scope>
    <source>
        <strain evidence="1">GD04139</strain>
    </source>
</reference>
<evidence type="ECO:0000313" key="1">
    <source>
        <dbReference type="EMBL" id="MDH0196298.1"/>
    </source>
</evidence>
<protein>
    <submittedName>
        <fullName evidence="1">Uncharacterized protein</fullName>
    </submittedName>
</protein>